<proteinExistence type="predicted"/>
<dbReference type="EMBL" id="SSFD01000354">
    <property type="protein sequence ID" value="TXH79346.1"/>
    <property type="molecule type" value="Genomic_DNA"/>
</dbReference>
<keyword evidence="1" id="KW-0472">Membrane</keyword>
<reference evidence="2 3" key="1">
    <citation type="submission" date="2018-09" db="EMBL/GenBank/DDBJ databases">
        <title>Metagenome Assembled Genomes from an Advanced Water Purification Facility.</title>
        <authorList>
            <person name="Stamps B.W."/>
            <person name="Spear J.R."/>
        </authorList>
    </citation>
    <scope>NUCLEOTIDE SEQUENCE [LARGE SCALE GENOMIC DNA]</scope>
    <source>
        <strain evidence="2">Bin_27_1</strain>
    </source>
</reference>
<accession>A0A5C7S8I8</accession>
<gene>
    <name evidence="2" type="ORF">E6Q80_20690</name>
</gene>
<evidence type="ECO:0000256" key="1">
    <source>
        <dbReference type="SAM" id="Phobius"/>
    </source>
</evidence>
<feature type="transmembrane region" description="Helical" evidence="1">
    <location>
        <begin position="350"/>
        <end position="369"/>
    </location>
</feature>
<sequence length="370" mass="40592">MQHSYSFDLVLGHLRLLQQGSDLTSDARWAADESPEACATLSTRARETVERLKKAFPDLQPLPLEAEEVPDLLGRVQDPEVSIRRLHRFVRLVGTWECGSVLIGTYDNSIEVSLAVDAERLNSGNLNESLARLLTSLESATHFNFLDQEGRRTLEPTSAAALLLERHHKGLLALQRSTRRSRRLQALAAPSAILMTIVVATLAFLIVRGAVEHGSLVLRTDSARDAVFVTTALIPPASGFSLSPGYTLEGHILETGERARLAVSRDVYIRAAPGARHTVLRTNDPATPWVLRATFNPGEAVLRVGDGGVAWFALVALLPVALWGVLVFYPWVRVRGEGRALMKEQMSRNLLSITKLTLLLGVVALIKRLA</sequence>
<feature type="transmembrane region" description="Helical" evidence="1">
    <location>
        <begin position="309"/>
        <end position="329"/>
    </location>
</feature>
<keyword evidence="1" id="KW-1133">Transmembrane helix</keyword>
<evidence type="ECO:0000313" key="3">
    <source>
        <dbReference type="Proteomes" id="UP000321192"/>
    </source>
</evidence>
<name>A0A5C7S8I8_THASP</name>
<dbReference type="RefSeq" id="WP_276661889.1">
    <property type="nucleotide sequence ID" value="NZ_SSFD01000354.1"/>
</dbReference>
<keyword evidence="1" id="KW-0812">Transmembrane</keyword>
<dbReference type="AlphaFoldDB" id="A0A5C7S8I8"/>
<comment type="caution">
    <text evidence="2">The sequence shown here is derived from an EMBL/GenBank/DDBJ whole genome shotgun (WGS) entry which is preliminary data.</text>
</comment>
<dbReference type="Proteomes" id="UP000321192">
    <property type="component" value="Unassembled WGS sequence"/>
</dbReference>
<organism evidence="2 3">
    <name type="scientific">Thauera aminoaromatica</name>
    <dbReference type="NCBI Taxonomy" id="164330"/>
    <lineage>
        <taxon>Bacteria</taxon>
        <taxon>Pseudomonadati</taxon>
        <taxon>Pseudomonadota</taxon>
        <taxon>Betaproteobacteria</taxon>
        <taxon>Rhodocyclales</taxon>
        <taxon>Zoogloeaceae</taxon>
        <taxon>Thauera</taxon>
    </lineage>
</organism>
<feature type="transmembrane region" description="Helical" evidence="1">
    <location>
        <begin position="186"/>
        <end position="207"/>
    </location>
</feature>
<evidence type="ECO:0000313" key="2">
    <source>
        <dbReference type="EMBL" id="TXH79346.1"/>
    </source>
</evidence>
<protein>
    <submittedName>
        <fullName evidence="2">Uncharacterized protein</fullName>
    </submittedName>
</protein>